<keyword evidence="2" id="KW-1185">Reference proteome</keyword>
<name>A0A4V0YYG9_KTERU</name>
<gene>
    <name evidence="1" type="ORF">EPA93_09230</name>
</gene>
<evidence type="ECO:0000313" key="1">
    <source>
        <dbReference type="EMBL" id="QBD76181.1"/>
    </source>
</evidence>
<accession>A0A4V0YYG9</accession>
<sequence length="95" mass="10662">MNASKGHAEPTRATALDRITRQAELIENIMHELLAEVDIEQLSNLQRLNIAIKLMGQQTRILTLYNSCTAAESPQEAESLLAALMRQMRGEEEVE</sequence>
<dbReference type="AlphaFoldDB" id="A0A4V0YYG9"/>
<dbReference type="EMBL" id="CP035758">
    <property type="protein sequence ID" value="QBD76181.1"/>
    <property type="molecule type" value="Genomic_DNA"/>
</dbReference>
<evidence type="ECO:0000313" key="2">
    <source>
        <dbReference type="Proteomes" id="UP000290365"/>
    </source>
</evidence>
<organism evidence="1 2">
    <name type="scientific">Ktedonosporobacter rubrisoli</name>
    <dbReference type="NCBI Taxonomy" id="2509675"/>
    <lineage>
        <taxon>Bacteria</taxon>
        <taxon>Bacillati</taxon>
        <taxon>Chloroflexota</taxon>
        <taxon>Ktedonobacteria</taxon>
        <taxon>Ktedonobacterales</taxon>
        <taxon>Ktedonosporobacteraceae</taxon>
        <taxon>Ktedonosporobacter</taxon>
    </lineage>
</organism>
<dbReference type="Proteomes" id="UP000290365">
    <property type="component" value="Chromosome"/>
</dbReference>
<dbReference type="KEGG" id="kbs:EPA93_09230"/>
<proteinExistence type="predicted"/>
<protein>
    <submittedName>
        <fullName evidence="1">Uncharacterized protein</fullName>
    </submittedName>
</protein>
<reference evidence="1 2" key="1">
    <citation type="submission" date="2019-01" db="EMBL/GenBank/DDBJ databases">
        <title>Ktedonosporobacter rubrisoli SCAWS-G2.</title>
        <authorList>
            <person name="Huang Y."/>
            <person name="Yan B."/>
        </authorList>
    </citation>
    <scope>NUCLEOTIDE SEQUENCE [LARGE SCALE GENOMIC DNA]</scope>
    <source>
        <strain evidence="1 2">SCAWS-G2</strain>
    </source>
</reference>
<dbReference type="RefSeq" id="WP_129886776.1">
    <property type="nucleotide sequence ID" value="NZ_CP035758.1"/>
</dbReference>